<evidence type="ECO:0000313" key="2">
    <source>
        <dbReference type="EMBL" id="KAI8038065.1"/>
    </source>
</evidence>
<dbReference type="Proteomes" id="UP001059596">
    <property type="component" value="Unassembled WGS sequence"/>
</dbReference>
<comment type="caution">
    <text evidence="2">The sequence shown here is derived from an EMBL/GenBank/DDBJ whole genome shotgun (WGS) entry which is preliminary data.</text>
</comment>
<dbReference type="PROSITE" id="PS50878">
    <property type="entry name" value="RT_POL"/>
    <property type="match status" value="1"/>
</dbReference>
<dbReference type="EMBL" id="JAMKOV010000009">
    <property type="protein sequence ID" value="KAI8038065.1"/>
    <property type="molecule type" value="Genomic_DNA"/>
</dbReference>
<accession>A0A9P9YJC5</accession>
<dbReference type="InterPro" id="IPR000477">
    <property type="entry name" value="RT_dom"/>
</dbReference>
<gene>
    <name evidence="2" type="ORF">M5D96_009106</name>
</gene>
<dbReference type="PANTHER" id="PTHR47027:SF20">
    <property type="entry name" value="REVERSE TRANSCRIPTASE-LIKE PROTEIN WITH RNA-DIRECTED DNA POLYMERASE DOMAIN"/>
    <property type="match status" value="1"/>
</dbReference>
<evidence type="ECO:0000313" key="3">
    <source>
        <dbReference type="Proteomes" id="UP001059596"/>
    </source>
</evidence>
<keyword evidence="3" id="KW-1185">Reference proteome</keyword>
<dbReference type="PANTHER" id="PTHR47027">
    <property type="entry name" value="REVERSE TRANSCRIPTASE DOMAIN-CONTAINING PROTEIN"/>
    <property type="match status" value="1"/>
</dbReference>
<name>A0A9P9YJC5_9MUSC</name>
<organism evidence="2 3">
    <name type="scientific">Drosophila gunungcola</name>
    <name type="common">fruit fly</name>
    <dbReference type="NCBI Taxonomy" id="103775"/>
    <lineage>
        <taxon>Eukaryota</taxon>
        <taxon>Metazoa</taxon>
        <taxon>Ecdysozoa</taxon>
        <taxon>Arthropoda</taxon>
        <taxon>Hexapoda</taxon>
        <taxon>Insecta</taxon>
        <taxon>Pterygota</taxon>
        <taxon>Neoptera</taxon>
        <taxon>Endopterygota</taxon>
        <taxon>Diptera</taxon>
        <taxon>Brachycera</taxon>
        <taxon>Muscomorpha</taxon>
        <taxon>Ephydroidea</taxon>
        <taxon>Drosophilidae</taxon>
        <taxon>Drosophila</taxon>
        <taxon>Sophophora</taxon>
    </lineage>
</organism>
<feature type="domain" description="Reverse transcriptase" evidence="1">
    <location>
        <begin position="1"/>
        <end position="248"/>
    </location>
</feature>
<sequence length="399" mass="46398">MISSTNRIESKTVVSNLYSPSDLAKILLNIVRRRLTRWCKQNHILSDCQIRFSGKSSKVDFVYILSTAAKLKLAEKGTKVYSYFVHFKSVLPEMPKKLLWTKLQKLGVSSKIVNYLRLMYKKAHYQDELLNYFRIGGGVLSELMFTLYLNDLAEELKGEPGLVIDNRQISILMFADKVAILSESTRALQDMINRLEKFCIKWGMAVDMEKSEVMVFRRGGQISAAEKWIIRGKQIKTTSKAAFLDFEFTSSLSNRKQVLKMIADAKSRLEDFSTDTEPWIRLMERYMAQIWGSELFKEIDKLQESYERKTRNTTICNSTHLHSLALDLQLKYIGSIYFSRNQNSVAQFLNLKVIENNVLWAQKLSAFCEPFKLKWKRFLNSELEWSNFCSSLLTRLEKP</sequence>
<proteinExistence type="predicted"/>
<reference evidence="2" key="1">
    <citation type="journal article" date="2023" name="Genome Biol. Evol.">
        <title>Long-read-based Genome Assembly of Drosophila gunungcola Reveals Fewer Chemosensory Genes in Flower-breeding Species.</title>
        <authorList>
            <person name="Negi A."/>
            <person name="Liao B.Y."/>
            <person name="Yeh S.D."/>
        </authorList>
    </citation>
    <scope>NUCLEOTIDE SEQUENCE</scope>
    <source>
        <strain evidence="2">Sukarami</strain>
    </source>
</reference>
<protein>
    <recommendedName>
        <fullName evidence="1">Reverse transcriptase domain-containing protein</fullName>
    </recommendedName>
</protein>
<evidence type="ECO:0000259" key="1">
    <source>
        <dbReference type="PROSITE" id="PS50878"/>
    </source>
</evidence>
<dbReference type="Pfam" id="PF00078">
    <property type="entry name" value="RVT_1"/>
    <property type="match status" value="1"/>
</dbReference>
<dbReference type="AlphaFoldDB" id="A0A9P9YJC5"/>